<evidence type="ECO:0000259" key="3">
    <source>
        <dbReference type="Pfam" id="PF02230"/>
    </source>
</evidence>
<dbReference type="Gene3D" id="3.40.50.1820">
    <property type="entry name" value="alpha/beta hydrolase"/>
    <property type="match status" value="1"/>
</dbReference>
<dbReference type="InterPro" id="IPR003140">
    <property type="entry name" value="PLipase/COase/thioEstase"/>
</dbReference>
<keyword evidence="5" id="KW-1185">Reference proteome</keyword>
<comment type="similarity">
    <text evidence="1">Belongs to the AB hydrolase superfamily. AB hydrolase 2 family.</text>
</comment>
<accession>A0A8J3G5V9</accession>
<reference evidence="4" key="1">
    <citation type="journal article" date="2014" name="Int. J. Syst. Evol. Microbiol.">
        <title>Complete genome sequence of Corynebacterium casei LMG S-19264T (=DSM 44701T), isolated from a smear-ripened cheese.</title>
        <authorList>
            <consortium name="US DOE Joint Genome Institute (JGI-PGF)"/>
            <person name="Walter F."/>
            <person name="Albersmeier A."/>
            <person name="Kalinowski J."/>
            <person name="Ruckert C."/>
        </authorList>
    </citation>
    <scope>NUCLEOTIDE SEQUENCE</scope>
    <source>
        <strain evidence="4">KCTC 23224</strain>
    </source>
</reference>
<dbReference type="Proteomes" id="UP000642809">
    <property type="component" value="Unassembled WGS sequence"/>
</dbReference>
<dbReference type="RefSeq" id="WP_189582258.1">
    <property type="nucleotide sequence ID" value="NZ_BMYF01000013.1"/>
</dbReference>
<dbReference type="PANTHER" id="PTHR10655:SF17">
    <property type="entry name" value="LYSOPHOSPHOLIPASE-LIKE PROTEIN 1"/>
    <property type="match status" value="1"/>
</dbReference>
<evidence type="ECO:0000256" key="2">
    <source>
        <dbReference type="ARBA" id="ARBA00022801"/>
    </source>
</evidence>
<organism evidence="4 5">
    <name type="scientific">Mongoliitalea lutea</name>
    <dbReference type="NCBI Taxonomy" id="849756"/>
    <lineage>
        <taxon>Bacteria</taxon>
        <taxon>Pseudomonadati</taxon>
        <taxon>Bacteroidota</taxon>
        <taxon>Cytophagia</taxon>
        <taxon>Cytophagales</taxon>
        <taxon>Cyclobacteriaceae</taxon>
        <taxon>Mongoliitalea</taxon>
    </lineage>
</organism>
<dbReference type="SUPFAM" id="SSF53474">
    <property type="entry name" value="alpha/beta-Hydrolases"/>
    <property type="match status" value="1"/>
</dbReference>
<reference evidence="4" key="2">
    <citation type="submission" date="2020-09" db="EMBL/GenBank/DDBJ databases">
        <authorList>
            <person name="Sun Q."/>
            <person name="Kim S."/>
        </authorList>
    </citation>
    <scope>NUCLEOTIDE SEQUENCE</scope>
    <source>
        <strain evidence="4">KCTC 23224</strain>
    </source>
</reference>
<dbReference type="InterPro" id="IPR050565">
    <property type="entry name" value="LYPA1-2/EST-like"/>
</dbReference>
<evidence type="ECO:0000313" key="5">
    <source>
        <dbReference type="Proteomes" id="UP000642809"/>
    </source>
</evidence>
<dbReference type="Pfam" id="PF02230">
    <property type="entry name" value="Abhydrolase_2"/>
    <property type="match status" value="1"/>
</dbReference>
<name>A0A8J3G5V9_9BACT</name>
<dbReference type="EMBL" id="BMYF01000013">
    <property type="protein sequence ID" value="GHB40669.1"/>
    <property type="molecule type" value="Genomic_DNA"/>
</dbReference>
<dbReference type="GO" id="GO:0016787">
    <property type="term" value="F:hydrolase activity"/>
    <property type="evidence" value="ECO:0007669"/>
    <property type="project" value="UniProtKB-KW"/>
</dbReference>
<dbReference type="InterPro" id="IPR029058">
    <property type="entry name" value="AB_hydrolase_fold"/>
</dbReference>
<dbReference type="PANTHER" id="PTHR10655">
    <property type="entry name" value="LYSOPHOSPHOLIPASE-RELATED"/>
    <property type="match status" value="1"/>
</dbReference>
<comment type="caution">
    <text evidence="4">The sequence shown here is derived from an EMBL/GenBank/DDBJ whole genome shotgun (WGS) entry which is preliminary data.</text>
</comment>
<dbReference type="AlphaFoldDB" id="A0A8J3G5V9"/>
<keyword evidence="2" id="KW-0378">Hydrolase</keyword>
<gene>
    <name evidence="4" type="ORF">GCM10008106_22210</name>
</gene>
<protein>
    <submittedName>
        <fullName evidence="4">Phospholipase/carboxylesterase</fullName>
    </submittedName>
</protein>
<sequence length="203" mass="22331">MSKIFQAGKDLQHATKVAIMIHGRGGTAQSILSLNQVLNLDEFAQIAPQAPGNTWYPYSFMAPDQSNEPSFSQSIQTIHGIVQDLESKGFSSEQIYFIGFSQGACLALEYATQHAKKYGAVIAFTGGLIGENIRPEKYSGSFDGTPVFIGSGFKDPHVPVLRIEASEELIKQAAGDVKVLIFEDYDHTVRQEEMDWVNKNILS</sequence>
<feature type="domain" description="Phospholipase/carboxylesterase/thioesterase" evidence="3">
    <location>
        <begin position="12"/>
        <end position="200"/>
    </location>
</feature>
<evidence type="ECO:0000313" key="4">
    <source>
        <dbReference type="EMBL" id="GHB40669.1"/>
    </source>
</evidence>
<proteinExistence type="inferred from homology"/>
<evidence type="ECO:0000256" key="1">
    <source>
        <dbReference type="ARBA" id="ARBA00006499"/>
    </source>
</evidence>